<comment type="caution">
    <text evidence="1">The sequence shown here is derived from an EMBL/GenBank/DDBJ whole genome shotgun (WGS) entry which is preliminary data.</text>
</comment>
<name>A0AA39WD53_9PEZI</name>
<keyword evidence="2" id="KW-1185">Reference proteome</keyword>
<dbReference type="EMBL" id="JAULSR010000008">
    <property type="protein sequence ID" value="KAK0613151.1"/>
    <property type="molecule type" value="Genomic_DNA"/>
</dbReference>
<evidence type="ECO:0000313" key="2">
    <source>
        <dbReference type="Proteomes" id="UP001174934"/>
    </source>
</evidence>
<sequence>MILCLFLLFLLFLRFLLFLLSTCLPTYRATYLPTQAEGVAGFGRCSWALPCPVSLSRSKRSKRSARLAIG</sequence>
<accession>A0AA39WD53</accession>
<dbReference type="Proteomes" id="UP001174934">
    <property type="component" value="Unassembled WGS sequence"/>
</dbReference>
<proteinExistence type="predicted"/>
<gene>
    <name evidence="1" type="ORF">B0T17DRAFT_543001</name>
</gene>
<protein>
    <submittedName>
        <fullName evidence="1">Uncharacterized protein</fullName>
    </submittedName>
</protein>
<organism evidence="1 2">
    <name type="scientific">Bombardia bombarda</name>
    <dbReference type="NCBI Taxonomy" id="252184"/>
    <lineage>
        <taxon>Eukaryota</taxon>
        <taxon>Fungi</taxon>
        <taxon>Dikarya</taxon>
        <taxon>Ascomycota</taxon>
        <taxon>Pezizomycotina</taxon>
        <taxon>Sordariomycetes</taxon>
        <taxon>Sordariomycetidae</taxon>
        <taxon>Sordariales</taxon>
        <taxon>Lasiosphaeriaceae</taxon>
        <taxon>Bombardia</taxon>
    </lineage>
</organism>
<reference evidence="1" key="1">
    <citation type="submission" date="2023-06" db="EMBL/GenBank/DDBJ databases">
        <title>Genome-scale phylogeny and comparative genomics of the fungal order Sordariales.</title>
        <authorList>
            <consortium name="Lawrence Berkeley National Laboratory"/>
            <person name="Hensen N."/>
            <person name="Bonometti L."/>
            <person name="Westerberg I."/>
            <person name="Brannstrom I.O."/>
            <person name="Guillou S."/>
            <person name="Cros-Aarteil S."/>
            <person name="Calhoun S."/>
            <person name="Haridas S."/>
            <person name="Kuo A."/>
            <person name="Mondo S."/>
            <person name="Pangilinan J."/>
            <person name="Riley R."/>
            <person name="LaButti K."/>
            <person name="Andreopoulos B."/>
            <person name="Lipzen A."/>
            <person name="Chen C."/>
            <person name="Yanf M."/>
            <person name="Daum C."/>
            <person name="Ng V."/>
            <person name="Clum A."/>
            <person name="Steindorff A."/>
            <person name="Ohm R."/>
            <person name="Martin F."/>
            <person name="Silar P."/>
            <person name="Natvig D."/>
            <person name="Lalanne C."/>
            <person name="Gautier V."/>
            <person name="Ament-velasquez S.L."/>
            <person name="Kruys A."/>
            <person name="Hutchinson M.I."/>
            <person name="Powell A.J."/>
            <person name="Barry K."/>
            <person name="Miller A.N."/>
            <person name="Grigoriev I.V."/>
            <person name="Debuchy R."/>
            <person name="Gladieux P."/>
            <person name="Thoren M.H."/>
            <person name="Johannesson H."/>
        </authorList>
    </citation>
    <scope>NUCLEOTIDE SEQUENCE</scope>
    <source>
        <strain evidence="1">SMH3391-2</strain>
    </source>
</reference>
<dbReference type="AlphaFoldDB" id="A0AA39WD53"/>
<evidence type="ECO:0000313" key="1">
    <source>
        <dbReference type="EMBL" id="KAK0613151.1"/>
    </source>
</evidence>